<protein>
    <submittedName>
        <fullName evidence="2">Uncharacterized protein</fullName>
    </submittedName>
</protein>
<dbReference type="AlphaFoldDB" id="A0A7S0AW52"/>
<reference evidence="2" key="1">
    <citation type="submission" date="2021-01" db="EMBL/GenBank/DDBJ databases">
        <authorList>
            <person name="Corre E."/>
            <person name="Pelletier E."/>
            <person name="Niang G."/>
            <person name="Scheremetjew M."/>
            <person name="Finn R."/>
            <person name="Kale V."/>
            <person name="Holt S."/>
            <person name="Cochrane G."/>
            <person name="Meng A."/>
            <person name="Brown T."/>
            <person name="Cohen L."/>
        </authorList>
    </citation>
    <scope>NUCLEOTIDE SEQUENCE</scope>
    <source>
        <strain evidence="2">CCMP3303</strain>
    </source>
</reference>
<sequence length="166" mass="18877">MYQQTSPDSSSHDVSKLVSEQKNDRQTHFQQLHREDSFGGSKSTRVPELEAVDSRSFIDKGALPSHFHQIFQPIWSILRPALHFCNLFLRIILKNIRNENSQTVIPHIESNVPTNPDLHRDESGLNLASMDKAVDDIVDDLSKSCEDLYVSFLVVSFVFAGLVRLE</sequence>
<dbReference type="EMBL" id="HBEJ01014845">
    <property type="protein sequence ID" value="CAD8375847.1"/>
    <property type="molecule type" value="Transcribed_RNA"/>
</dbReference>
<feature type="compositionally biased region" description="Basic and acidic residues" evidence="1">
    <location>
        <begin position="10"/>
        <end position="37"/>
    </location>
</feature>
<evidence type="ECO:0000313" key="2">
    <source>
        <dbReference type="EMBL" id="CAD8375847.1"/>
    </source>
</evidence>
<accession>A0A7S0AW52</accession>
<name>A0A7S0AW52_9STRA</name>
<organism evidence="2">
    <name type="scientific">Minutocellus polymorphus</name>
    <dbReference type="NCBI Taxonomy" id="265543"/>
    <lineage>
        <taxon>Eukaryota</taxon>
        <taxon>Sar</taxon>
        <taxon>Stramenopiles</taxon>
        <taxon>Ochrophyta</taxon>
        <taxon>Bacillariophyta</taxon>
        <taxon>Mediophyceae</taxon>
        <taxon>Cymatosirophycidae</taxon>
        <taxon>Cymatosirales</taxon>
        <taxon>Cymatosiraceae</taxon>
        <taxon>Minutocellus</taxon>
    </lineage>
</organism>
<proteinExistence type="predicted"/>
<evidence type="ECO:0000256" key="1">
    <source>
        <dbReference type="SAM" id="MobiDB-lite"/>
    </source>
</evidence>
<feature type="region of interest" description="Disordered" evidence="1">
    <location>
        <begin position="1"/>
        <end position="46"/>
    </location>
</feature>
<gene>
    <name evidence="2" type="ORF">MPOL1434_LOCUS8703</name>
</gene>